<feature type="compositionally biased region" description="Basic and acidic residues" evidence="1">
    <location>
        <begin position="111"/>
        <end position="122"/>
    </location>
</feature>
<protein>
    <submittedName>
        <fullName evidence="2">Uncharacterized protein</fullName>
    </submittedName>
</protein>
<feature type="region of interest" description="Disordered" evidence="1">
    <location>
        <begin position="1"/>
        <end position="65"/>
    </location>
</feature>
<feature type="compositionally biased region" description="Basic residues" evidence="1">
    <location>
        <begin position="16"/>
        <end position="26"/>
    </location>
</feature>
<feature type="compositionally biased region" description="Basic and acidic residues" evidence="1">
    <location>
        <begin position="27"/>
        <end position="65"/>
    </location>
</feature>
<dbReference type="EMBL" id="BFAA01008755">
    <property type="protein sequence ID" value="GCB76127.1"/>
    <property type="molecule type" value="Genomic_DNA"/>
</dbReference>
<reference evidence="2 3" key="1">
    <citation type="journal article" date="2018" name="Nat. Ecol. Evol.">
        <title>Shark genomes provide insights into elasmobranch evolution and the origin of vertebrates.</title>
        <authorList>
            <person name="Hara Y"/>
            <person name="Yamaguchi K"/>
            <person name="Onimaru K"/>
            <person name="Kadota M"/>
            <person name="Koyanagi M"/>
            <person name="Keeley SD"/>
            <person name="Tatsumi K"/>
            <person name="Tanaka K"/>
            <person name="Motone F"/>
            <person name="Kageyama Y"/>
            <person name="Nozu R"/>
            <person name="Adachi N"/>
            <person name="Nishimura O"/>
            <person name="Nakagawa R"/>
            <person name="Tanegashima C"/>
            <person name="Kiyatake I"/>
            <person name="Matsumoto R"/>
            <person name="Murakumo K"/>
            <person name="Nishida K"/>
            <person name="Terakita A"/>
            <person name="Kuratani S"/>
            <person name="Sato K"/>
            <person name="Hyodo S Kuraku.S."/>
        </authorList>
    </citation>
    <scope>NUCLEOTIDE SEQUENCE [LARGE SCALE GENOMIC DNA]</scope>
</reference>
<dbReference type="AlphaFoldDB" id="A0A401PSP8"/>
<feature type="compositionally biased region" description="Basic and acidic residues" evidence="1">
    <location>
        <begin position="1"/>
        <end position="15"/>
    </location>
</feature>
<organism evidence="2 3">
    <name type="scientific">Scyliorhinus torazame</name>
    <name type="common">Cloudy catshark</name>
    <name type="synonym">Catulus torazame</name>
    <dbReference type="NCBI Taxonomy" id="75743"/>
    <lineage>
        <taxon>Eukaryota</taxon>
        <taxon>Metazoa</taxon>
        <taxon>Chordata</taxon>
        <taxon>Craniata</taxon>
        <taxon>Vertebrata</taxon>
        <taxon>Chondrichthyes</taxon>
        <taxon>Elasmobranchii</taxon>
        <taxon>Galeomorphii</taxon>
        <taxon>Galeoidea</taxon>
        <taxon>Carcharhiniformes</taxon>
        <taxon>Scyliorhinidae</taxon>
        <taxon>Scyliorhinus</taxon>
    </lineage>
</organism>
<proteinExistence type="predicted"/>
<gene>
    <name evidence="2" type="ORF">scyTo_0015433</name>
</gene>
<comment type="caution">
    <text evidence="2">The sequence shown here is derived from an EMBL/GenBank/DDBJ whole genome shotgun (WGS) entry which is preliminary data.</text>
</comment>
<evidence type="ECO:0000256" key="1">
    <source>
        <dbReference type="SAM" id="MobiDB-lite"/>
    </source>
</evidence>
<evidence type="ECO:0000313" key="2">
    <source>
        <dbReference type="EMBL" id="GCB76127.1"/>
    </source>
</evidence>
<sequence length="129" mass="14926">MPDSDFTGRRLEARQKRQSGKVKHKQYGSEEDTRNVEKLKDKSDKTKGADIKKLTEKSDKATGTDLEHTKRNNRFIMLRPEKDKATNAPIRNTLKHLKKVQKKHYVSSSEELSKLESDDMVRVDTPTGW</sequence>
<name>A0A401PSP8_SCYTO</name>
<feature type="region of interest" description="Disordered" evidence="1">
    <location>
        <begin position="105"/>
        <end position="129"/>
    </location>
</feature>
<keyword evidence="3" id="KW-1185">Reference proteome</keyword>
<dbReference type="Proteomes" id="UP000288216">
    <property type="component" value="Unassembled WGS sequence"/>
</dbReference>
<accession>A0A401PSP8</accession>
<evidence type="ECO:0000313" key="3">
    <source>
        <dbReference type="Proteomes" id="UP000288216"/>
    </source>
</evidence>